<accession>A0A0F9DRP9</accession>
<dbReference type="SMART" id="SM00028">
    <property type="entry name" value="TPR"/>
    <property type="match status" value="3"/>
</dbReference>
<dbReference type="Pfam" id="PF13176">
    <property type="entry name" value="TPR_7"/>
    <property type="match status" value="1"/>
</dbReference>
<reference evidence="2" key="1">
    <citation type="journal article" date="2015" name="Nature">
        <title>Complex archaea that bridge the gap between prokaryotes and eukaryotes.</title>
        <authorList>
            <person name="Spang A."/>
            <person name="Saw J.H."/>
            <person name="Jorgensen S.L."/>
            <person name="Zaremba-Niedzwiedzka K."/>
            <person name="Martijn J."/>
            <person name="Lind A.E."/>
            <person name="van Eijk R."/>
            <person name="Schleper C."/>
            <person name="Guy L."/>
            <person name="Ettema T.J."/>
        </authorList>
    </citation>
    <scope>NUCLEOTIDE SEQUENCE</scope>
</reference>
<dbReference type="InterPro" id="IPR011990">
    <property type="entry name" value="TPR-like_helical_dom_sf"/>
</dbReference>
<dbReference type="EMBL" id="LAZR01040384">
    <property type="protein sequence ID" value="KKL14613.1"/>
    <property type="molecule type" value="Genomic_DNA"/>
</dbReference>
<evidence type="ECO:0000313" key="2">
    <source>
        <dbReference type="EMBL" id="KKL14613.1"/>
    </source>
</evidence>
<gene>
    <name evidence="2" type="ORF">LCGC14_2513910</name>
</gene>
<dbReference type="PANTHER" id="PTHR12558:SF13">
    <property type="entry name" value="CELL DIVISION CYCLE PROTEIN 27 HOMOLOG"/>
    <property type="match status" value="1"/>
</dbReference>
<sequence length="264" mass="29340">VYIRLVSLLSSLGVFLAPYVYSNAGAEAAVSDSPRPESAATALDDTPRSPSSDQPNSDQPRLLILEDPLQPLVPSQPRTEAEEDHLESLALFAAAHTHELRQDYAKALRLYQRAFRSDPQSITVARAIIPLAYRLRRHGEAVRYALKAVELENADPLLLRRLGVYLTEEGKWLQAVALYQRALDAAGGEKDSPADIILRMEMGRLYHLIEEYGKAADCFAKLLALEPDSVDAMYNLGNAKLLLGNAQIRLELRDFLLKFGVFLL</sequence>
<dbReference type="PANTHER" id="PTHR12558">
    <property type="entry name" value="CELL DIVISION CYCLE 16,23,27"/>
    <property type="match status" value="1"/>
</dbReference>
<proteinExistence type="predicted"/>
<evidence type="ECO:0000256" key="1">
    <source>
        <dbReference type="SAM" id="MobiDB-lite"/>
    </source>
</evidence>
<dbReference type="SUPFAM" id="SSF48452">
    <property type="entry name" value="TPR-like"/>
    <property type="match status" value="1"/>
</dbReference>
<dbReference type="InterPro" id="IPR019734">
    <property type="entry name" value="TPR_rpt"/>
</dbReference>
<feature type="compositionally biased region" description="Low complexity" evidence="1">
    <location>
        <begin position="48"/>
        <end position="60"/>
    </location>
</feature>
<organism evidence="2">
    <name type="scientific">marine sediment metagenome</name>
    <dbReference type="NCBI Taxonomy" id="412755"/>
    <lineage>
        <taxon>unclassified sequences</taxon>
        <taxon>metagenomes</taxon>
        <taxon>ecological metagenomes</taxon>
    </lineage>
</organism>
<feature type="non-terminal residue" evidence="2">
    <location>
        <position position="1"/>
    </location>
</feature>
<dbReference type="PROSITE" id="PS50005">
    <property type="entry name" value="TPR"/>
    <property type="match status" value="2"/>
</dbReference>
<dbReference type="Pfam" id="PF13424">
    <property type="entry name" value="TPR_12"/>
    <property type="match status" value="1"/>
</dbReference>
<dbReference type="Gene3D" id="1.25.40.10">
    <property type="entry name" value="Tetratricopeptide repeat domain"/>
    <property type="match status" value="1"/>
</dbReference>
<protein>
    <submittedName>
        <fullName evidence="2">Uncharacterized protein</fullName>
    </submittedName>
</protein>
<dbReference type="AlphaFoldDB" id="A0A0F9DRP9"/>
<name>A0A0F9DRP9_9ZZZZ</name>
<feature type="region of interest" description="Disordered" evidence="1">
    <location>
        <begin position="27"/>
        <end position="60"/>
    </location>
</feature>
<comment type="caution">
    <text evidence="2">The sequence shown here is derived from an EMBL/GenBank/DDBJ whole genome shotgun (WGS) entry which is preliminary data.</text>
</comment>